<dbReference type="PROSITE" id="PS50127">
    <property type="entry name" value="UBC_2"/>
    <property type="match status" value="1"/>
</dbReference>
<evidence type="ECO:0000313" key="7">
    <source>
        <dbReference type="EMBL" id="CAK9320318.1"/>
    </source>
</evidence>
<feature type="active site" description="Glycyl thioester intermediate" evidence="3">
    <location>
        <position position="262"/>
    </location>
</feature>
<keyword evidence="5" id="KW-0472">Membrane</keyword>
<dbReference type="Gene3D" id="3.10.110.10">
    <property type="entry name" value="Ubiquitin Conjugating Enzyme"/>
    <property type="match status" value="1"/>
</dbReference>
<accession>A0ABP0YMG5</accession>
<dbReference type="SMART" id="SM00212">
    <property type="entry name" value="UBCc"/>
    <property type="match status" value="1"/>
</dbReference>
<feature type="domain" description="UBC core" evidence="6">
    <location>
        <begin position="179"/>
        <end position="324"/>
    </location>
</feature>
<dbReference type="Proteomes" id="UP001642487">
    <property type="component" value="Chromosome 4"/>
</dbReference>
<keyword evidence="5" id="KW-0812">Transmembrane</keyword>
<dbReference type="InterPro" id="IPR016135">
    <property type="entry name" value="UBQ-conjugating_enzyme/RWD"/>
</dbReference>
<dbReference type="CDD" id="cd23794">
    <property type="entry name" value="UBCc_UBE2F_UBE2M"/>
    <property type="match status" value="1"/>
</dbReference>
<evidence type="ECO:0000259" key="6">
    <source>
        <dbReference type="PROSITE" id="PS50127"/>
    </source>
</evidence>
<dbReference type="Pfam" id="PF00179">
    <property type="entry name" value="UQ_con"/>
    <property type="match status" value="1"/>
</dbReference>
<name>A0ABP0YMG5_9ROSI</name>
<feature type="transmembrane region" description="Helical" evidence="5">
    <location>
        <begin position="125"/>
        <end position="147"/>
    </location>
</feature>
<dbReference type="SUPFAM" id="SSF54495">
    <property type="entry name" value="UBC-like"/>
    <property type="match status" value="1"/>
</dbReference>
<keyword evidence="4" id="KW-0547">Nucleotide-binding</keyword>
<dbReference type="PROSITE" id="PS00183">
    <property type="entry name" value="UBC_1"/>
    <property type="match status" value="1"/>
</dbReference>
<dbReference type="InterPro" id="IPR000608">
    <property type="entry name" value="UBC"/>
</dbReference>
<reference evidence="7 8" key="1">
    <citation type="submission" date="2024-03" db="EMBL/GenBank/DDBJ databases">
        <authorList>
            <person name="Gkanogiannis A."/>
            <person name="Becerra Lopez-Lavalle L."/>
        </authorList>
    </citation>
    <scope>NUCLEOTIDE SEQUENCE [LARGE SCALE GENOMIC DNA]</scope>
</reference>
<keyword evidence="1" id="KW-0808">Transferase</keyword>
<keyword evidence="4" id="KW-0067">ATP-binding</keyword>
<gene>
    <name evidence="7" type="ORF">CITCOLO1_LOCUS12366</name>
</gene>
<keyword evidence="5" id="KW-1133">Transmembrane helix</keyword>
<comment type="similarity">
    <text evidence="4">Belongs to the ubiquitin-conjugating enzyme family.</text>
</comment>
<evidence type="ECO:0000313" key="8">
    <source>
        <dbReference type="Proteomes" id="UP001642487"/>
    </source>
</evidence>
<protein>
    <recommendedName>
        <fullName evidence="6">UBC core domain-containing protein</fullName>
    </recommendedName>
</protein>
<dbReference type="PANTHER" id="PTHR24068">
    <property type="entry name" value="UBIQUITIN-CONJUGATING ENZYME E2"/>
    <property type="match status" value="1"/>
</dbReference>
<evidence type="ECO:0000256" key="2">
    <source>
        <dbReference type="ARBA" id="ARBA00022786"/>
    </source>
</evidence>
<keyword evidence="2 4" id="KW-0833">Ubl conjugation pathway</keyword>
<dbReference type="EMBL" id="OZ021738">
    <property type="protein sequence ID" value="CAK9320318.1"/>
    <property type="molecule type" value="Genomic_DNA"/>
</dbReference>
<keyword evidence="8" id="KW-1185">Reference proteome</keyword>
<sequence>MGSATLAKPPIFLSPPPSSFTPLQLRPKFPLLYIAFLSPPSQVCFLQNPLFTLDFGFSCNFLLLRFLFGAVSRLLSSFNSVFSIGSLESRRTISSVGVVHNMISFHANVLFVGYVWCYYGTGPISNLFLCGLVLFFVAYSCRFILVIEGDMIKLFKVKEKQRELAENASNGVPTKKQSAGELRLHKDISELNLPKSCNITFPNGKDDLMNFEVSIRPDEGYYLGGTFFFSFTVAPIYPHEAPKVKCKTKVYHPNIDLEGNVCLNILREDWKPVLNINTVIYGLYHLFTEPNDEDPLNHDAAAVLRDNPKLFESNVRRAMAGGYVGQTFFPRCM</sequence>
<feature type="transmembrane region" description="Helical" evidence="5">
    <location>
        <begin position="55"/>
        <end position="75"/>
    </location>
</feature>
<evidence type="ECO:0000256" key="3">
    <source>
        <dbReference type="PROSITE-ProRule" id="PRU10133"/>
    </source>
</evidence>
<feature type="transmembrane region" description="Helical" evidence="5">
    <location>
        <begin position="96"/>
        <end position="119"/>
    </location>
</feature>
<organism evidence="7 8">
    <name type="scientific">Citrullus colocynthis</name>
    <name type="common">colocynth</name>
    <dbReference type="NCBI Taxonomy" id="252529"/>
    <lineage>
        <taxon>Eukaryota</taxon>
        <taxon>Viridiplantae</taxon>
        <taxon>Streptophyta</taxon>
        <taxon>Embryophyta</taxon>
        <taxon>Tracheophyta</taxon>
        <taxon>Spermatophyta</taxon>
        <taxon>Magnoliopsida</taxon>
        <taxon>eudicotyledons</taxon>
        <taxon>Gunneridae</taxon>
        <taxon>Pentapetalae</taxon>
        <taxon>rosids</taxon>
        <taxon>fabids</taxon>
        <taxon>Cucurbitales</taxon>
        <taxon>Cucurbitaceae</taxon>
        <taxon>Benincaseae</taxon>
        <taxon>Citrullus</taxon>
    </lineage>
</organism>
<proteinExistence type="inferred from homology"/>
<evidence type="ECO:0000256" key="4">
    <source>
        <dbReference type="RuleBase" id="RU362109"/>
    </source>
</evidence>
<evidence type="ECO:0000256" key="1">
    <source>
        <dbReference type="ARBA" id="ARBA00022679"/>
    </source>
</evidence>
<evidence type="ECO:0000256" key="5">
    <source>
        <dbReference type="SAM" id="Phobius"/>
    </source>
</evidence>
<dbReference type="InterPro" id="IPR023313">
    <property type="entry name" value="UBQ-conjugating_AS"/>
</dbReference>